<evidence type="ECO:0000313" key="1">
    <source>
        <dbReference type="EMBL" id="KAL0955268.1"/>
    </source>
</evidence>
<accession>A0ABR3JIW4</accession>
<evidence type="ECO:0000313" key="2">
    <source>
        <dbReference type="Proteomes" id="UP001556367"/>
    </source>
</evidence>
<dbReference type="EMBL" id="JASNQZ010000007">
    <property type="protein sequence ID" value="KAL0955268.1"/>
    <property type="molecule type" value="Genomic_DNA"/>
</dbReference>
<name>A0ABR3JIW4_9AGAR</name>
<proteinExistence type="predicted"/>
<reference evidence="2" key="1">
    <citation type="submission" date="2024-06" db="EMBL/GenBank/DDBJ databases">
        <title>Multi-omics analyses provide insights into the biosynthesis of the anticancer antibiotic pleurotin in Hohenbuehelia grisea.</title>
        <authorList>
            <person name="Weaver J.A."/>
            <person name="Alberti F."/>
        </authorList>
    </citation>
    <scope>NUCLEOTIDE SEQUENCE [LARGE SCALE GENOMIC DNA]</scope>
    <source>
        <strain evidence="2">T-177</strain>
    </source>
</reference>
<dbReference type="Proteomes" id="UP001556367">
    <property type="component" value="Unassembled WGS sequence"/>
</dbReference>
<comment type="caution">
    <text evidence="1">The sequence shown here is derived from an EMBL/GenBank/DDBJ whole genome shotgun (WGS) entry which is preliminary data.</text>
</comment>
<protein>
    <submittedName>
        <fullName evidence="1">Uncharacterized protein</fullName>
    </submittedName>
</protein>
<keyword evidence="2" id="KW-1185">Reference proteome</keyword>
<sequence length="269" mass="30242">MTIVTNNLSPPSNVDFFKFFDLLMLDQRVQVNDSVYYDITWRVDQYAYAVNGNPFDNNFVDNNGRIYVVLVHSGSVRMGGSIDGLKLKFTVSGQGSTSGNDRIAPYIQLPLSNSAVTSGEYNNYEIDYSEKMQVLKNQASEYETFDAAYHETFARHFLKSSGWVGASDTGFEIVDEYNAKGVRLLLCPDRPTLLASLLTWCNIKSFDALSTHEIHGLSIFRSRTLSAWPCKFDFTHAPSLLLFSNNNIELPIGTPITKTVTIDPDFKRP</sequence>
<gene>
    <name evidence="1" type="ORF">HGRIS_004158</name>
</gene>
<organism evidence="1 2">
    <name type="scientific">Hohenbuehelia grisea</name>
    <dbReference type="NCBI Taxonomy" id="104357"/>
    <lineage>
        <taxon>Eukaryota</taxon>
        <taxon>Fungi</taxon>
        <taxon>Dikarya</taxon>
        <taxon>Basidiomycota</taxon>
        <taxon>Agaricomycotina</taxon>
        <taxon>Agaricomycetes</taxon>
        <taxon>Agaricomycetidae</taxon>
        <taxon>Agaricales</taxon>
        <taxon>Pleurotineae</taxon>
        <taxon>Pleurotaceae</taxon>
        <taxon>Hohenbuehelia</taxon>
    </lineage>
</organism>